<dbReference type="InterPro" id="IPR001650">
    <property type="entry name" value="Helicase_C-like"/>
</dbReference>
<keyword evidence="4" id="KW-0547">Nucleotide-binding</keyword>
<dbReference type="GO" id="GO:0006793">
    <property type="term" value="P:phosphorus metabolic process"/>
    <property type="evidence" value="ECO:0007669"/>
    <property type="project" value="UniProtKB-ARBA"/>
</dbReference>
<dbReference type="REBASE" id="26123">
    <property type="entry name" value="LarORF17693P"/>
</dbReference>
<organism evidence="4 5">
    <name type="scientific">Lentisphaera araneosa HTCC2155</name>
    <dbReference type="NCBI Taxonomy" id="313628"/>
    <lineage>
        <taxon>Bacteria</taxon>
        <taxon>Pseudomonadati</taxon>
        <taxon>Lentisphaerota</taxon>
        <taxon>Lentisphaeria</taxon>
        <taxon>Lentisphaerales</taxon>
        <taxon>Lentisphaeraceae</taxon>
        <taxon>Lentisphaera</taxon>
    </lineage>
</organism>
<feature type="domain" description="Helicase ATP-binding" evidence="2">
    <location>
        <begin position="333"/>
        <end position="488"/>
    </location>
</feature>
<dbReference type="GO" id="GO:0016887">
    <property type="term" value="F:ATP hydrolysis activity"/>
    <property type="evidence" value="ECO:0007669"/>
    <property type="project" value="TreeGrafter"/>
</dbReference>
<dbReference type="GO" id="GO:0004386">
    <property type="term" value="F:helicase activity"/>
    <property type="evidence" value="ECO:0007669"/>
    <property type="project" value="UniProtKB-KW"/>
</dbReference>
<sequence>MAEIMGPGLYDLIHTEALKEAIEKSGLTDQAQWRQLSKDEAYIQIKEQFASFFAERFSSLFNEKKPELWSQELETFVNNFESEVKAHSSLKIIDSSSLDFILTPSQKDLKLVPEKPDTALANSALLTGSSRTPSLQSQLKKELRTCDRADLLVSFIKWSGLRPILDVLKDFCSVANDDGTPRLRVATTSYMGATDVKAIEALLELPNTEVRISYDTKRTRLHAKAYIFHRKTGFGSAYIGSANVSKAALDEGLEWTAKISQYELEYLWKQTLASFESHWEDDTEFSKCSKGDIKRFEQAIQSEKQSTDVKRIETFFDLHPYDYQKIVLEDIQAERDIGKTKHLVIAATGTGKTMIAAFDYFNYSKKSGSLPSLLFIAHREEILKQSMNTFRQVLRDGSFGDLLTGKHRPTQDKYLFCTVQSWNSQKLNKFDSNHFEYVVLDEAHHASANSYQNVIDHIQTKSLLGLTATPERQDGLDIRNDFDGAFTHEIRLPEAIERSLLCPFHYYGVPDSSDIDYSRLSWQTGSYQTKDLNQLFVNNTRRASWVMSQCQNYLNEWHLIKGLAFCVSVAHAEFMASFFTENNIPSVALSANSPVELRNSVQHKLLKGDIYFIFTVDLFNEGVDIPEVNTVLFLRPTESLTVFLQQLGRGLRLHPNKAQLTILDFIAAQNKNFSFAKRFQSISSRPELRIDTQIIKDMPYLPSGCLIHLEKQAKEHVLNNIREATNMLRGKRMINELRDLHTQLQRRPSLIEIIDRFLLDSPDEIYKKGLPSTHLNLIENNHSSIDKKIEEKLAKGLRNLLLTDDQFLLNEFIRIMDGHDSGKDVRSLLHALLWGQKKVVTTLEEAENFVAKHLGLKNDLKELFQWRQKQIPCIPKKRFPWTGLLNLHASYSREQILLALGMGSFEKSHSSREGVCHVSERKLDVFFVDVNKSEEDYSPTTMYDDYAITERLFHWQSQNATGVETATGQRYINHEEKGYTPLLFVRDKNKLPNGLTSPYVFLGPLKYQKHEGSKPISFVWELIHPMPAKILPWARRIG</sequence>
<dbReference type="Pfam" id="PF09565">
    <property type="entry name" value="RE_NgoFVII"/>
    <property type="match status" value="1"/>
</dbReference>
<reference evidence="4 5" key="1">
    <citation type="journal article" date="2010" name="J. Bacteriol.">
        <title>Genome sequence of Lentisphaera araneosa HTCC2155T, the type species of the order Lentisphaerales in the phylum Lentisphaerae.</title>
        <authorList>
            <person name="Thrash J.C."/>
            <person name="Cho J.C."/>
            <person name="Vergin K.L."/>
            <person name="Morris R.M."/>
            <person name="Giovannoni S.J."/>
        </authorList>
    </citation>
    <scope>NUCLEOTIDE SEQUENCE [LARGE SCALE GENOMIC DNA]</scope>
    <source>
        <strain evidence="4 5">HTCC2155</strain>
    </source>
</reference>
<dbReference type="InterPro" id="IPR014001">
    <property type="entry name" value="Helicase_ATP-bd"/>
</dbReference>
<keyword evidence="5" id="KW-1185">Reference proteome</keyword>
<dbReference type="RefSeq" id="WP_007276726.1">
    <property type="nucleotide sequence ID" value="NZ_ABCK01000001.1"/>
</dbReference>
<dbReference type="CDD" id="cd18032">
    <property type="entry name" value="DEXHc_RE_I_III_res"/>
    <property type="match status" value="1"/>
</dbReference>
<dbReference type="CDD" id="cd18799">
    <property type="entry name" value="SF2_C_EcoAI-like"/>
    <property type="match status" value="1"/>
</dbReference>
<comment type="caution">
    <text evidence="4">The sequence shown here is derived from an EMBL/GenBank/DDBJ whole genome shotgun (WGS) entry which is preliminary data.</text>
</comment>
<evidence type="ECO:0000313" key="4">
    <source>
        <dbReference type="EMBL" id="EDM29607.1"/>
    </source>
</evidence>
<dbReference type="InterPro" id="IPR021835">
    <property type="entry name" value="DUF3427"/>
</dbReference>
<name>A6DFM7_9BACT</name>
<dbReference type="SMART" id="SM00487">
    <property type="entry name" value="DEXDc"/>
    <property type="match status" value="1"/>
</dbReference>
<feature type="domain" description="Helicase C-terminal" evidence="3">
    <location>
        <begin position="549"/>
        <end position="698"/>
    </location>
</feature>
<dbReference type="CDD" id="cd09203">
    <property type="entry name" value="PLDc_N_DEXD_b1"/>
    <property type="match status" value="1"/>
</dbReference>
<evidence type="ECO:0000259" key="2">
    <source>
        <dbReference type="PROSITE" id="PS51192"/>
    </source>
</evidence>
<dbReference type="InterPro" id="IPR052511">
    <property type="entry name" value="ATP-dep_Helicase"/>
</dbReference>
<keyword evidence="4" id="KW-0347">Helicase</keyword>
<dbReference type="SMART" id="SM00490">
    <property type="entry name" value="HELICc"/>
    <property type="match status" value="1"/>
</dbReference>
<dbReference type="EMBL" id="ABCK01000001">
    <property type="protein sequence ID" value="EDM29607.1"/>
    <property type="molecule type" value="Genomic_DNA"/>
</dbReference>
<dbReference type="Gene3D" id="3.30.870.10">
    <property type="entry name" value="Endonuclease Chain A"/>
    <property type="match status" value="1"/>
</dbReference>
<dbReference type="Proteomes" id="UP000004947">
    <property type="component" value="Unassembled WGS sequence"/>
</dbReference>
<dbReference type="PROSITE" id="PS51194">
    <property type="entry name" value="HELICASE_CTER"/>
    <property type="match status" value="1"/>
</dbReference>
<dbReference type="SUPFAM" id="SSF52540">
    <property type="entry name" value="P-loop containing nucleoside triphosphate hydrolases"/>
    <property type="match status" value="1"/>
</dbReference>
<dbReference type="STRING" id="313628.LNTAR_17693"/>
<keyword evidence="4" id="KW-0378">Hydrolase</keyword>
<dbReference type="eggNOG" id="COG3886">
    <property type="taxonomic scope" value="Bacteria"/>
</dbReference>
<keyword evidence="4" id="KW-0067">ATP-binding</keyword>
<protein>
    <submittedName>
        <fullName evidence="4">DEAD/DEAH box helicase-like protein</fullName>
    </submittedName>
</protein>
<evidence type="ECO:0000313" key="5">
    <source>
        <dbReference type="Proteomes" id="UP000004947"/>
    </source>
</evidence>
<dbReference type="PANTHER" id="PTHR47962">
    <property type="entry name" value="ATP-DEPENDENT HELICASE LHR-RELATED-RELATED"/>
    <property type="match status" value="1"/>
</dbReference>
<proteinExistence type="predicted"/>
<dbReference type="InterPro" id="IPR001736">
    <property type="entry name" value="PLipase_D/transphosphatidylase"/>
</dbReference>
<dbReference type="AlphaFoldDB" id="A6DFM7"/>
<dbReference type="InterPro" id="IPR006935">
    <property type="entry name" value="Helicase/UvrB_N"/>
</dbReference>
<accession>A6DFM7</accession>
<dbReference type="SUPFAM" id="SSF56024">
    <property type="entry name" value="Phospholipase D/nuclease"/>
    <property type="match status" value="1"/>
</dbReference>
<dbReference type="Gene3D" id="3.40.50.300">
    <property type="entry name" value="P-loop containing nucleotide triphosphate hydrolases"/>
    <property type="match status" value="2"/>
</dbReference>
<dbReference type="PROSITE" id="PS50035">
    <property type="entry name" value="PLD"/>
    <property type="match status" value="1"/>
</dbReference>
<dbReference type="GO" id="GO:0005524">
    <property type="term" value="F:ATP binding"/>
    <property type="evidence" value="ECO:0007669"/>
    <property type="project" value="InterPro"/>
</dbReference>
<dbReference type="Pfam" id="PF00271">
    <property type="entry name" value="Helicase_C"/>
    <property type="match status" value="1"/>
</dbReference>
<evidence type="ECO:0000259" key="1">
    <source>
        <dbReference type="PROSITE" id="PS50035"/>
    </source>
</evidence>
<feature type="domain" description="PLD phosphodiesterase" evidence="1">
    <location>
        <begin position="217"/>
        <end position="248"/>
    </location>
</feature>
<dbReference type="Pfam" id="PF04851">
    <property type="entry name" value="ResIII"/>
    <property type="match status" value="1"/>
</dbReference>
<dbReference type="Pfam" id="PF11907">
    <property type="entry name" value="DUF3427"/>
    <property type="match status" value="1"/>
</dbReference>
<dbReference type="GO" id="GO:0003677">
    <property type="term" value="F:DNA binding"/>
    <property type="evidence" value="ECO:0007669"/>
    <property type="project" value="InterPro"/>
</dbReference>
<gene>
    <name evidence="4" type="ORF">LNTAR_17693</name>
</gene>
<dbReference type="PANTHER" id="PTHR47962:SF7">
    <property type="entry name" value="MITOCHONDRIAL ATP-DEPENDENT HELICASE IRC3-RELATED"/>
    <property type="match status" value="1"/>
</dbReference>
<dbReference type="InterPro" id="IPR019065">
    <property type="entry name" value="RE_NgoFVII_N"/>
</dbReference>
<evidence type="ECO:0000259" key="3">
    <source>
        <dbReference type="PROSITE" id="PS51194"/>
    </source>
</evidence>
<dbReference type="InterPro" id="IPR027417">
    <property type="entry name" value="P-loop_NTPase"/>
</dbReference>
<dbReference type="PROSITE" id="PS51192">
    <property type="entry name" value="HELICASE_ATP_BIND_1"/>
    <property type="match status" value="1"/>
</dbReference>
<dbReference type="eggNOG" id="COG1061">
    <property type="taxonomic scope" value="Bacteria"/>
</dbReference>
<dbReference type="OrthoDB" id="9804086at2"/>